<dbReference type="InterPro" id="IPR011010">
    <property type="entry name" value="DNA_brk_join_enz"/>
</dbReference>
<dbReference type="GO" id="GO:0006310">
    <property type="term" value="P:DNA recombination"/>
    <property type="evidence" value="ECO:0007669"/>
    <property type="project" value="UniProtKB-KW"/>
</dbReference>
<accession>A0A1W6UMH4</accession>
<dbReference type="GO" id="GO:0015074">
    <property type="term" value="P:DNA integration"/>
    <property type="evidence" value="ECO:0007669"/>
    <property type="project" value="InterPro"/>
</dbReference>
<reference evidence="2" key="1">
    <citation type="submission" date="2016-10" db="EMBL/GenBank/DDBJ databases">
        <title>The High Quality Genome of Vibrio alginolyticus K01M1.</title>
        <authorList>
            <person name="Wendling C."/>
            <person name="Chibani C.M."/>
            <person name="Hertel R."/>
            <person name="Sproer C."/>
            <person name="Bunk B."/>
            <person name="Overmann J."/>
            <person name="Roth O."/>
            <person name="Liesegang H."/>
        </authorList>
    </citation>
    <scope>NUCLEOTIDE SEQUENCE</scope>
    <source>
        <strain evidence="2">K05K4</strain>
    </source>
</reference>
<dbReference type="AlphaFoldDB" id="A0A1W6UMH4"/>
<evidence type="ECO:0000313" key="2">
    <source>
        <dbReference type="EMBL" id="ARP19144.1"/>
    </source>
</evidence>
<gene>
    <name evidence="2" type="ORF">K05K4_23180</name>
</gene>
<dbReference type="GO" id="GO:0003677">
    <property type="term" value="F:DNA binding"/>
    <property type="evidence" value="ECO:0007669"/>
    <property type="project" value="InterPro"/>
</dbReference>
<organism evidence="2">
    <name type="scientific">Vibrio alginolyticus</name>
    <dbReference type="NCBI Taxonomy" id="663"/>
    <lineage>
        <taxon>Bacteria</taxon>
        <taxon>Pseudomonadati</taxon>
        <taxon>Pseudomonadota</taxon>
        <taxon>Gammaproteobacteria</taxon>
        <taxon>Vibrionales</taxon>
        <taxon>Vibrionaceae</taxon>
        <taxon>Vibrio</taxon>
    </lineage>
</organism>
<evidence type="ECO:0000256" key="1">
    <source>
        <dbReference type="ARBA" id="ARBA00023172"/>
    </source>
</evidence>
<proteinExistence type="predicted"/>
<dbReference type="InterPro" id="IPR013762">
    <property type="entry name" value="Integrase-like_cat_sf"/>
</dbReference>
<dbReference type="Gene3D" id="1.10.443.10">
    <property type="entry name" value="Intergrase catalytic core"/>
    <property type="match status" value="1"/>
</dbReference>
<keyword evidence="1" id="KW-0233">DNA recombination</keyword>
<name>A0A1W6UMH4_VIBAL</name>
<dbReference type="SUPFAM" id="SSF56349">
    <property type="entry name" value="DNA breaking-rejoining enzymes"/>
    <property type="match status" value="1"/>
</dbReference>
<dbReference type="RefSeq" id="WP_086046962.1">
    <property type="nucleotide sequence ID" value="NZ_CP017889.1"/>
</dbReference>
<dbReference type="EMBL" id="CP017902">
    <property type="protein sequence ID" value="ARP19144.1"/>
    <property type="molecule type" value="Genomic_DNA"/>
</dbReference>
<protein>
    <submittedName>
        <fullName evidence="2">Phage integrase family protein</fullName>
    </submittedName>
</protein>
<sequence>MIKLSDLEHQNKLLKAQQNVGAHINYLIDVLEPAIERSDWDELEALDIGFTVTGESLGKIADDESWRNLQSHIEPQAKETKTLDFTNDGKVIERNLKNELKTLILKMMWLSPHNYSFVSLYMALNALKKFINPLLNEGLNTLSALDFDRLETWVLTDFTNIDFERAPIYNGLNHLYKEARGLPFEVNLDKKLNASDFGLVIKEAEQYTVIPQRLYYLGLQRSEALINESYALRDELEQLADYITTYFEKAYVGYAKYLVSGDARKKNGGITWHLAKSSKENKKRTTAFQQAFTALHTPIEEEALALAQLHKPEIKSEHLDKFHSERKLTIGQWSITNIIEAQSLFKRLNGGCLWGLMARTGIRGDEMYSLSTAQGCTKDIVDRQNIYVIHANLSKTAKGSQSIQDEFVTTEIGMKAYEVLQALHTPLRKRHPGSQSFFHKIKNDFSEIRKKAIGSHSIAWFKDAVGEELALTNEDLIDLKVSDPNLSFELGSNYEFTPHQLRRSFAYYLIGYELCNFPQLKQQFSHVSMAMTRHYAKNASKFQKIRHNKKTLANEIDEERINQKARVYLSIYEKLANKERVAGGKGKEFAKSMTKTGRNLFTDKVDNDMLSLNFWKKQIRNKKRHLHAVAPGVYCTSTTCGLRTLVNLIECVDCKNDYIVDAVFAEAKRKEAEIHMLYDIEHNELTPQTASESYIKIQAAERIMKDLDIDYEPVTFPDEVKNLLIPYGVTS</sequence>